<feature type="region of interest" description="Disordered" evidence="3">
    <location>
        <begin position="423"/>
        <end position="448"/>
    </location>
</feature>
<reference evidence="5" key="1">
    <citation type="submission" date="2021-03" db="EMBL/GenBank/DDBJ databases">
        <title>Evolutionary innovations through gain and loss of genes in the ectomycorrhizal Boletales.</title>
        <authorList>
            <person name="Wu G."/>
            <person name="Miyauchi S."/>
            <person name="Morin E."/>
            <person name="Yang Z.-L."/>
            <person name="Xu J."/>
            <person name="Martin F.M."/>
        </authorList>
    </citation>
    <scope>NUCLEOTIDE SEQUENCE</scope>
    <source>
        <strain evidence="5">BR01</strain>
    </source>
</reference>
<feature type="region of interest" description="Disordered" evidence="3">
    <location>
        <begin position="471"/>
        <end position="494"/>
    </location>
</feature>
<feature type="compositionally biased region" description="Low complexity" evidence="3">
    <location>
        <begin position="127"/>
        <end position="145"/>
    </location>
</feature>
<dbReference type="PANTHER" id="PTHR36100:SF1">
    <property type="entry name" value="BUD SITE SELECTION PROTEIN 4"/>
    <property type="match status" value="1"/>
</dbReference>
<dbReference type="Gene3D" id="2.30.29.30">
    <property type="entry name" value="Pleckstrin-homology domain (PH domain)/Phosphotyrosine-binding domain (PTB)"/>
    <property type="match status" value="1"/>
</dbReference>
<dbReference type="SMART" id="SM00233">
    <property type="entry name" value="PH"/>
    <property type="match status" value="1"/>
</dbReference>
<dbReference type="OrthoDB" id="2123378at2759"/>
<feature type="compositionally biased region" description="Polar residues" evidence="3">
    <location>
        <begin position="39"/>
        <end position="65"/>
    </location>
</feature>
<protein>
    <recommendedName>
        <fullName evidence="4">PH domain-containing protein</fullName>
    </recommendedName>
</protein>
<feature type="compositionally biased region" description="Pro residues" evidence="3">
    <location>
        <begin position="1265"/>
        <end position="1275"/>
    </location>
</feature>
<feature type="region of interest" description="Disordered" evidence="3">
    <location>
        <begin position="795"/>
        <end position="854"/>
    </location>
</feature>
<dbReference type="GO" id="GO:0051301">
    <property type="term" value="P:cell division"/>
    <property type="evidence" value="ECO:0007669"/>
    <property type="project" value="UniProtKB-KW"/>
</dbReference>
<evidence type="ECO:0000256" key="3">
    <source>
        <dbReference type="SAM" id="MobiDB-lite"/>
    </source>
</evidence>
<feature type="compositionally biased region" description="Polar residues" evidence="3">
    <location>
        <begin position="633"/>
        <end position="648"/>
    </location>
</feature>
<feature type="region of interest" description="Disordered" evidence="3">
    <location>
        <begin position="972"/>
        <end position="1047"/>
    </location>
</feature>
<proteinExistence type="predicted"/>
<organism evidence="5 6">
    <name type="scientific">Boletus reticuloceps</name>
    <dbReference type="NCBI Taxonomy" id="495285"/>
    <lineage>
        <taxon>Eukaryota</taxon>
        <taxon>Fungi</taxon>
        <taxon>Dikarya</taxon>
        <taxon>Basidiomycota</taxon>
        <taxon>Agaricomycotina</taxon>
        <taxon>Agaricomycetes</taxon>
        <taxon>Agaricomycetidae</taxon>
        <taxon>Boletales</taxon>
        <taxon>Boletineae</taxon>
        <taxon>Boletaceae</taxon>
        <taxon>Boletoideae</taxon>
        <taxon>Boletus</taxon>
    </lineage>
</organism>
<feature type="compositionally biased region" description="Pro residues" evidence="3">
    <location>
        <begin position="224"/>
        <end position="244"/>
    </location>
</feature>
<feature type="region of interest" description="Disordered" evidence="3">
    <location>
        <begin position="741"/>
        <end position="765"/>
    </location>
</feature>
<feature type="region of interest" description="Disordered" evidence="3">
    <location>
        <begin position="625"/>
        <end position="648"/>
    </location>
</feature>
<feature type="compositionally biased region" description="Basic residues" evidence="3">
    <location>
        <begin position="393"/>
        <end position="404"/>
    </location>
</feature>
<feature type="domain" description="PH" evidence="4">
    <location>
        <begin position="1372"/>
        <end position="1486"/>
    </location>
</feature>
<feature type="compositionally biased region" description="Basic and acidic residues" evidence="3">
    <location>
        <begin position="310"/>
        <end position="328"/>
    </location>
</feature>
<feature type="region of interest" description="Disordered" evidence="3">
    <location>
        <begin position="1225"/>
        <end position="1277"/>
    </location>
</feature>
<dbReference type="SUPFAM" id="SSF50729">
    <property type="entry name" value="PH domain-like"/>
    <property type="match status" value="1"/>
</dbReference>
<evidence type="ECO:0000313" key="5">
    <source>
        <dbReference type="EMBL" id="KAG6381901.1"/>
    </source>
</evidence>
<dbReference type="Pfam" id="PF00169">
    <property type="entry name" value="PH"/>
    <property type="match status" value="1"/>
</dbReference>
<sequence>MFLPSSQPRAVNVRDGVGNHELHDSDDSDTIQDKLAMSTHRSSTASQLRDRLLSNSPDPVQSSILRDSAKGWGKSSSPSSNSGTTPLRIAKREGKPPFPLIARRSSSSYKHVRNSNLVSKSPFKIQTPTPSRPSTSASASSDTSSVQQGARRVSGEKRPRPDSMHEQAENERPLAFKRERRQSKAYQGLIDKEPVTKSPFKQVVSTEEEHPPPIPPKVAFTPALAPPLAPPSPSPPPSAPPSRPITPSRSSLVSKRLHGPRAVDQPALDGKRHRRKTVTFDERCDVLEFDRDEEEEENPFFSSDEDDYGEPEHHEELETHHSQGRDNAVDDDGAEQRNSGTVQLVDADQSSNGIVGSAMQPTSLPGLGVPSTPSRHPSLPADMETEDGVPYGRSHHAERARRRANVSSPAMSAPGFPLHHISRLVHDSPSTPRTVDSSMDISSGLDIPPERSTHVERARQEHQVDEVEVDVNMTPPSPSPAKKPARSEHTNRGSLIPRFELQLPRDESSPKISHGTFSPADPFSISNVNDDVGELSFTSFDPLDPTNLSIGQSEVSLSNLDLEAELQMVLNPPPSDNTDAVPGLLDLIPRNASFTTSTPPLPNPHSFSTSGSFHTPVPVPTPTIISRTTSPSEATHQYGSGSPTSSNMCRLSDSLLNIPSRLTGSPALRSVSPSMRTGSPLREVASAQDLHSECVPRTRISREGVHMRLMRKRSMESPLGSPAPGSPVPHAEPLAAEKVDGRITDGQSNVAPDVGGSDREDERRLDTTSGIVDISAELAIIQTVKKRTISSATVNADGQEDVEHNDEDTTDGDAWPAVADDDSLPTRPSIAEPLRSQSTPPRPQSSFGMLETSFDLNGSRGMGLRDSVGSIQLGEMRSALDRLMDDVKGSSGPSTKKSNARSQVRAELVTEGIKAGQSSANTSCNTGDDSMQTETDMDLSMDDFRSAPISQPSRPLPLPIQRAATDSVVYTGPSFRSPVEEQPAPASPTKDAIRAREQLILEKRRQARRRDQEESVVYYTPPRPTSMPPSADRPSRRRTRSTGDAGALTKSDLLLDIGISDTEEELLADSISKELRRLDPERRQGNYRVREHEAIFASADAEQVSHTSFAGDSKAWKAVRRPSDMNEYAKQIREYRSQEKPGKAHGKVFIRVLGVKGLKVPIPQHATALTCTLNNGIHFVTTPETRLSSDARINQEFELIEHNKLEFTLTLKIRRDPHIVAQFKALSPPPARAPPPPPPPPLPRPKGGMFSFLSSSPKKTVVRSTPPPPPPAPPHKLPDNLARYLKQDGTLARALISFKDIAARCDVRLLEIKYPLIGQRSESSGGATTMELGEIVLQMFRLPSLPGVTSNQLPQSMDECLRSLRHVAWHKITYFEGTLTQNGGDCKTWRRRMFRVTGANLIAFNDVTKKAMATINLKKAIAVEDTQDARLAALSPDGRCRDDYHSLIAVERSFRLVFSSEQDILFFADSDEEKAKWLEVLRALVGHIPPNPLWAELVWQRQQEIAAQTQPSSSTS</sequence>
<dbReference type="InterPro" id="IPR052007">
    <property type="entry name" value="Bud4"/>
</dbReference>
<feature type="compositionally biased region" description="Basic and acidic residues" evidence="3">
    <location>
        <begin position="756"/>
        <end position="765"/>
    </location>
</feature>
<feature type="compositionally biased region" description="Basic and acidic residues" evidence="3">
    <location>
        <begin position="153"/>
        <end position="177"/>
    </location>
</feature>
<feature type="region of interest" description="Disordered" evidence="3">
    <location>
        <begin position="713"/>
        <end position="732"/>
    </location>
</feature>
<accession>A0A8I3ADV1</accession>
<feature type="region of interest" description="Disordered" evidence="3">
    <location>
        <begin position="1"/>
        <end position="410"/>
    </location>
</feature>
<feature type="compositionally biased region" description="Acidic residues" evidence="3">
    <location>
        <begin position="798"/>
        <end position="811"/>
    </location>
</feature>
<dbReference type="GO" id="GO:0005525">
    <property type="term" value="F:GTP binding"/>
    <property type="evidence" value="ECO:0007669"/>
    <property type="project" value="TreeGrafter"/>
</dbReference>
<dbReference type="PROSITE" id="PS50003">
    <property type="entry name" value="PH_DOMAIN"/>
    <property type="match status" value="1"/>
</dbReference>
<keyword evidence="6" id="KW-1185">Reference proteome</keyword>
<evidence type="ECO:0000313" key="6">
    <source>
        <dbReference type="Proteomes" id="UP000683000"/>
    </source>
</evidence>
<feature type="compositionally biased region" description="Polar residues" evidence="3">
    <location>
        <begin position="104"/>
        <end position="119"/>
    </location>
</feature>
<dbReference type="InterPro" id="IPR011993">
    <property type="entry name" value="PH-like_dom_sf"/>
</dbReference>
<feature type="compositionally biased region" description="Basic and acidic residues" evidence="3">
    <location>
        <begin position="278"/>
        <end position="289"/>
    </location>
</feature>
<feature type="compositionally biased region" description="Polar residues" evidence="3">
    <location>
        <begin position="336"/>
        <end position="363"/>
    </location>
</feature>
<evidence type="ECO:0000256" key="1">
    <source>
        <dbReference type="ARBA" id="ARBA00022618"/>
    </source>
</evidence>
<dbReference type="EMBL" id="JAGFBS010000001">
    <property type="protein sequence ID" value="KAG6381901.1"/>
    <property type="molecule type" value="Genomic_DNA"/>
</dbReference>
<feature type="compositionally biased region" description="Polar residues" evidence="3">
    <location>
        <begin position="428"/>
        <end position="441"/>
    </location>
</feature>
<feature type="compositionally biased region" description="Pro residues" evidence="3">
    <location>
        <begin position="1227"/>
        <end position="1244"/>
    </location>
</feature>
<feature type="compositionally biased region" description="Acidic residues" evidence="3">
    <location>
        <begin position="290"/>
        <end position="309"/>
    </location>
</feature>
<dbReference type="InterPro" id="IPR001849">
    <property type="entry name" value="PH_domain"/>
</dbReference>
<evidence type="ECO:0000259" key="4">
    <source>
        <dbReference type="PROSITE" id="PS50003"/>
    </source>
</evidence>
<dbReference type="PANTHER" id="PTHR36100">
    <property type="entry name" value="BUD SITE SELECTION PROTEIN 4"/>
    <property type="match status" value="1"/>
</dbReference>
<feature type="compositionally biased region" description="Basic and acidic residues" evidence="3">
    <location>
        <begin position="991"/>
        <end position="1013"/>
    </location>
</feature>
<evidence type="ECO:0000256" key="2">
    <source>
        <dbReference type="ARBA" id="ARBA00023306"/>
    </source>
</evidence>
<keyword evidence="1" id="KW-0132">Cell division</keyword>
<keyword evidence="2" id="KW-0131">Cell cycle</keyword>
<dbReference type="Proteomes" id="UP000683000">
    <property type="component" value="Unassembled WGS sequence"/>
</dbReference>
<gene>
    <name evidence="5" type="ORF">JVT61DRAFT_519</name>
</gene>
<name>A0A8I3ADV1_9AGAM</name>
<comment type="caution">
    <text evidence="5">The sequence shown here is derived from an EMBL/GenBank/DDBJ whole genome shotgun (WGS) entry which is preliminary data.</text>
</comment>